<evidence type="ECO:0000259" key="5">
    <source>
        <dbReference type="Pfam" id="PF00808"/>
    </source>
</evidence>
<dbReference type="FunCoup" id="A0A7F5RMI2">
    <property type="interactions" value="649"/>
</dbReference>
<dbReference type="GO" id="GO:0046982">
    <property type="term" value="F:protein heterodimerization activity"/>
    <property type="evidence" value="ECO:0007669"/>
    <property type="project" value="InterPro"/>
</dbReference>
<dbReference type="InParanoid" id="A0A7F5RMI2"/>
<dbReference type="PANTHER" id="PTHR46172">
    <property type="entry name" value="DNA POLYMERASE EPSILON SUBUNIT 3"/>
    <property type="match status" value="1"/>
</dbReference>
<dbReference type="CDD" id="cd22928">
    <property type="entry name" value="HFD_POLE3_DPB4"/>
    <property type="match status" value="1"/>
</dbReference>
<proteinExistence type="predicted"/>
<evidence type="ECO:0000256" key="1">
    <source>
        <dbReference type="ARBA" id="ARBA00004123"/>
    </source>
</evidence>
<dbReference type="CTD" id="3772329"/>
<dbReference type="GO" id="GO:0008622">
    <property type="term" value="C:epsilon DNA polymerase complex"/>
    <property type="evidence" value="ECO:0007669"/>
    <property type="project" value="TreeGrafter"/>
</dbReference>
<dbReference type="PANTHER" id="PTHR46172:SF1">
    <property type="entry name" value="DNA POLYMERASE EPSILON SUBUNIT 3"/>
    <property type="match status" value="1"/>
</dbReference>
<dbReference type="InterPro" id="IPR009072">
    <property type="entry name" value="Histone-fold"/>
</dbReference>
<dbReference type="KEGG" id="apln:108735522"/>
<dbReference type="SUPFAM" id="SSF47113">
    <property type="entry name" value="Histone-fold"/>
    <property type="match status" value="1"/>
</dbReference>
<name>A0A7F5RMI2_AGRPL</name>
<feature type="region of interest" description="Disordered" evidence="4">
    <location>
        <begin position="89"/>
        <end position="126"/>
    </location>
</feature>
<protein>
    <recommendedName>
        <fullName evidence="3">DNA polymerase epsilon subunit 3</fullName>
    </recommendedName>
</protein>
<dbReference type="RefSeq" id="XP_025837025.1">
    <property type="nucleotide sequence ID" value="XM_025981240.1"/>
</dbReference>
<gene>
    <name evidence="7" type="primary">LOC108735522</name>
</gene>
<dbReference type="GO" id="GO:0008623">
    <property type="term" value="C:CHRAC"/>
    <property type="evidence" value="ECO:0007669"/>
    <property type="project" value="TreeGrafter"/>
</dbReference>
<dbReference type="Gene3D" id="1.10.20.10">
    <property type="entry name" value="Histone, subunit A"/>
    <property type="match status" value="1"/>
</dbReference>
<dbReference type="OrthoDB" id="1707486at2759"/>
<dbReference type="AlphaFoldDB" id="A0A7F5RMI2"/>
<comment type="subcellular location">
    <subcellularLocation>
        <location evidence="1">Nucleus</location>
    </subcellularLocation>
</comment>
<evidence type="ECO:0000256" key="2">
    <source>
        <dbReference type="ARBA" id="ARBA00023242"/>
    </source>
</evidence>
<sequence length="126" mass="14138">MAEKIEDLNLPTAPIQRIIKEVLPSNINLSKDTKSSLARAASVFILYVTSHASQLAQKSNRKTMLGQDIIEALENLEFEELVDPVKTSLDEYKSQVKNKKGSKQKGGDEESMEVEEDEEQEQEDVS</sequence>
<organism evidence="6 7">
    <name type="scientific">Agrilus planipennis</name>
    <name type="common">Emerald ash borer</name>
    <name type="synonym">Agrilus marcopoli</name>
    <dbReference type="NCBI Taxonomy" id="224129"/>
    <lineage>
        <taxon>Eukaryota</taxon>
        <taxon>Metazoa</taxon>
        <taxon>Ecdysozoa</taxon>
        <taxon>Arthropoda</taxon>
        <taxon>Hexapoda</taxon>
        <taxon>Insecta</taxon>
        <taxon>Pterygota</taxon>
        <taxon>Neoptera</taxon>
        <taxon>Endopterygota</taxon>
        <taxon>Coleoptera</taxon>
        <taxon>Polyphaga</taxon>
        <taxon>Elateriformia</taxon>
        <taxon>Buprestoidea</taxon>
        <taxon>Buprestidae</taxon>
        <taxon>Agrilinae</taxon>
        <taxon>Agrilus</taxon>
    </lineage>
</organism>
<dbReference type="Pfam" id="PF00808">
    <property type="entry name" value="CBFD_NFYB_HMF"/>
    <property type="match status" value="1"/>
</dbReference>
<keyword evidence="6" id="KW-1185">Reference proteome</keyword>
<dbReference type="InterPro" id="IPR003958">
    <property type="entry name" value="CBFA_NFYB_domain"/>
</dbReference>
<evidence type="ECO:0000313" key="7">
    <source>
        <dbReference type="RefSeq" id="XP_025837025.1"/>
    </source>
</evidence>
<dbReference type="GO" id="GO:0006272">
    <property type="term" value="P:leading strand elongation"/>
    <property type="evidence" value="ECO:0007669"/>
    <property type="project" value="TreeGrafter"/>
</dbReference>
<dbReference type="InterPro" id="IPR051377">
    <property type="entry name" value="DNA_Pol-Epsilon_Subunit"/>
</dbReference>
<accession>A0A7F5RMI2</accession>
<evidence type="ECO:0000256" key="3">
    <source>
        <dbReference type="ARBA" id="ARBA00039793"/>
    </source>
</evidence>
<dbReference type="GO" id="GO:0006974">
    <property type="term" value="P:DNA damage response"/>
    <property type="evidence" value="ECO:0007669"/>
    <property type="project" value="TreeGrafter"/>
</dbReference>
<keyword evidence="2" id="KW-0539">Nucleus</keyword>
<dbReference type="GeneID" id="108735522"/>
<evidence type="ECO:0000313" key="6">
    <source>
        <dbReference type="Proteomes" id="UP000192223"/>
    </source>
</evidence>
<dbReference type="GO" id="GO:0031507">
    <property type="term" value="P:heterochromatin formation"/>
    <property type="evidence" value="ECO:0007669"/>
    <property type="project" value="TreeGrafter"/>
</dbReference>
<reference evidence="7" key="1">
    <citation type="submission" date="2025-08" db="UniProtKB">
        <authorList>
            <consortium name="RefSeq"/>
        </authorList>
    </citation>
    <scope>IDENTIFICATION</scope>
    <source>
        <tissue evidence="7">Entire body</tissue>
    </source>
</reference>
<dbReference type="GO" id="GO:0031490">
    <property type="term" value="F:chromatin DNA binding"/>
    <property type="evidence" value="ECO:0007669"/>
    <property type="project" value="TreeGrafter"/>
</dbReference>
<feature type="domain" description="Transcription factor CBF/NF-Y/archaeal histone" evidence="5">
    <location>
        <begin position="9"/>
        <end position="73"/>
    </location>
</feature>
<feature type="compositionally biased region" description="Acidic residues" evidence="4">
    <location>
        <begin position="109"/>
        <end position="126"/>
    </location>
</feature>
<evidence type="ECO:0000256" key="4">
    <source>
        <dbReference type="SAM" id="MobiDB-lite"/>
    </source>
</evidence>
<dbReference type="Proteomes" id="UP000192223">
    <property type="component" value="Unplaced"/>
</dbReference>